<dbReference type="RefSeq" id="XP_009029249.1">
    <property type="nucleotide sequence ID" value="XM_009031001.1"/>
</dbReference>
<evidence type="ECO:0000313" key="1">
    <source>
        <dbReference type="EMBL" id="ESN92975.1"/>
    </source>
</evidence>
<dbReference type="Proteomes" id="UP000015101">
    <property type="component" value="Unassembled WGS sequence"/>
</dbReference>
<evidence type="ECO:0000313" key="2">
    <source>
        <dbReference type="EnsemblMetazoa" id="HelroP165120"/>
    </source>
</evidence>
<dbReference type="EMBL" id="AMQM01001947">
    <property type="status" value="NOT_ANNOTATED_CDS"/>
    <property type="molecule type" value="Genomic_DNA"/>
</dbReference>
<keyword evidence="3" id="KW-1185">Reference proteome</keyword>
<dbReference type="EnsemblMetazoa" id="HelroT165120">
    <property type="protein sequence ID" value="HelroP165120"/>
    <property type="gene ID" value="HelroG165120"/>
</dbReference>
<dbReference type="CTD" id="20200861"/>
<organism evidence="2 3">
    <name type="scientific">Helobdella robusta</name>
    <name type="common">Californian leech</name>
    <dbReference type="NCBI Taxonomy" id="6412"/>
    <lineage>
        <taxon>Eukaryota</taxon>
        <taxon>Metazoa</taxon>
        <taxon>Spiralia</taxon>
        <taxon>Lophotrochozoa</taxon>
        <taxon>Annelida</taxon>
        <taxon>Clitellata</taxon>
        <taxon>Hirudinea</taxon>
        <taxon>Rhynchobdellida</taxon>
        <taxon>Glossiphoniidae</taxon>
        <taxon>Helobdella</taxon>
    </lineage>
</organism>
<dbReference type="EMBL" id="KB097639">
    <property type="protein sequence ID" value="ESN92975.1"/>
    <property type="molecule type" value="Genomic_DNA"/>
</dbReference>
<reference evidence="2" key="3">
    <citation type="submission" date="2015-06" db="UniProtKB">
        <authorList>
            <consortium name="EnsemblMetazoa"/>
        </authorList>
    </citation>
    <scope>IDENTIFICATION</scope>
</reference>
<proteinExistence type="predicted"/>
<reference evidence="1 3" key="2">
    <citation type="journal article" date="2013" name="Nature">
        <title>Insights into bilaterian evolution from three spiralian genomes.</title>
        <authorList>
            <person name="Simakov O."/>
            <person name="Marletaz F."/>
            <person name="Cho S.J."/>
            <person name="Edsinger-Gonzales E."/>
            <person name="Havlak P."/>
            <person name="Hellsten U."/>
            <person name="Kuo D.H."/>
            <person name="Larsson T."/>
            <person name="Lv J."/>
            <person name="Arendt D."/>
            <person name="Savage R."/>
            <person name="Osoegawa K."/>
            <person name="de Jong P."/>
            <person name="Grimwood J."/>
            <person name="Chapman J.A."/>
            <person name="Shapiro H."/>
            <person name="Aerts A."/>
            <person name="Otillar R.P."/>
            <person name="Terry A.Y."/>
            <person name="Boore J.L."/>
            <person name="Grigoriev I.V."/>
            <person name="Lindberg D.R."/>
            <person name="Seaver E.C."/>
            <person name="Weisblat D.A."/>
            <person name="Putnam N.H."/>
            <person name="Rokhsar D.S."/>
        </authorList>
    </citation>
    <scope>NUCLEOTIDE SEQUENCE</scope>
</reference>
<protein>
    <submittedName>
        <fullName evidence="1 2">Uncharacterized protein</fullName>
    </submittedName>
</protein>
<reference evidence="3" key="1">
    <citation type="submission" date="2012-12" db="EMBL/GenBank/DDBJ databases">
        <authorList>
            <person name="Hellsten U."/>
            <person name="Grimwood J."/>
            <person name="Chapman J.A."/>
            <person name="Shapiro H."/>
            <person name="Aerts A."/>
            <person name="Otillar R.P."/>
            <person name="Terry A.Y."/>
            <person name="Boore J.L."/>
            <person name="Simakov O."/>
            <person name="Marletaz F."/>
            <person name="Cho S.-J."/>
            <person name="Edsinger-Gonzales E."/>
            <person name="Havlak P."/>
            <person name="Kuo D.-H."/>
            <person name="Larsson T."/>
            <person name="Lv J."/>
            <person name="Arendt D."/>
            <person name="Savage R."/>
            <person name="Osoegawa K."/>
            <person name="de Jong P."/>
            <person name="Lindberg D.R."/>
            <person name="Seaver E.C."/>
            <person name="Weisblat D.A."/>
            <person name="Putnam N.H."/>
            <person name="Grigoriev I.V."/>
            <person name="Rokhsar D.S."/>
        </authorList>
    </citation>
    <scope>NUCLEOTIDE SEQUENCE</scope>
</reference>
<name>T1EWB1_HELRO</name>
<accession>T1EWB1</accession>
<gene>
    <name evidence="2" type="primary">20200861</name>
    <name evidence="1" type="ORF">HELRODRAFT_165120</name>
</gene>
<dbReference type="GeneID" id="20200861"/>
<sequence>MPTSLEVPRNDTLFSCLLELEIFKICFITSVNQQLELLLLCFKHLPKDSGVVGEAVTSIPHDTHYLIDVWKYESEILPKFGIIANSTDLGEQYPILPLCPALENVK</sequence>
<dbReference type="KEGG" id="hro:HELRODRAFT_165120"/>
<dbReference type="HOGENOM" id="CLU_2226043_0_0_1"/>
<dbReference type="InParanoid" id="T1EWB1"/>
<evidence type="ECO:0000313" key="3">
    <source>
        <dbReference type="Proteomes" id="UP000015101"/>
    </source>
</evidence>
<dbReference type="AlphaFoldDB" id="T1EWB1"/>